<reference evidence="3" key="1">
    <citation type="submission" date="2018-05" db="EMBL/GenBank/DDBJ databases">
        <title>Azospirillum thermophila sp. nov., a novel isolated from hot spring.</title>
        <authorList>
            <person name="Zhao Z."/>
        </authorList>
    </citation>
    <scope>NUCLEOTIDE SEQUENCE [LARGE SCALE GENOMIC DNA]</scope>
    <source>
        <strain evidence="3">CFH 70021</strain>
    </source>
</reference>
<dbReference type="EMBL" id="CP029353">
    <property type="protein sequence ID" value="AWK86550.1"/>
    <property type="molecule type" value="Genomic_DNA"/>
</dbReference>
<evidence type="ECO:0000313" key="3">
    <source>
        <dbReference type="Proteomes" id="UP000245629"/>
    </source>
</evidence>
<evidence type="ECO:0000259" key="1">
    <source>
        <dbReference type="PROSITE" id="PS51750"/>
    </source>
</evidence>
<name>A0A2S2CQ92_9PROT</name>
<proteinExistence type="predicted"/>
<dbReference type="AlphaFoldDB" id="A0A2S2CQ92"/>
<dbReference type="KEGG" id="azz:DEW08_10130"/>
<dbReference type="InterPro" id="IPR003497">
    <property type="entry name" value="BRO_N_domain"/>
</dbReference>
<dbReference type="OrthoDB" id="9808959at2"/>
<dbReference type="Pfam" id="PF02498">
    <property type="entry name" value="Bro-N"/>
    <property type="match status" value="1"/>
</dbReference>
<accession>A0A2S2CQ92</accession>
<dbReference type="Proteomes" id="UP000245629">
    <property type="component" value="Chromosome 2"/>
</dbReference>
<dbReference type="PROSITE" id="PS51750">
    <property type="entry name" value="BRO_N"/>
    <property type="match status" value="1"/>
</dbReference>
<protein>
    <recommendedName>
        <fullName evidence="1">Bro-N domain-containing protein</fullName>
    </recommendedName>
</protein>
<sequence length="120" mass="13312">MTRGADAFGGKPVRTVTGNGETWFCAMDVFKALGNDNPNVAELTKWYGVENGEARVLTKKQANIRTPELRAAFPNRGLTFINATAVRRVAQRSNTPAARFYQWVDRTQASLLKRHSASVQ</sequence>
<dbReference type="SMART" id="SM01040">
    <property type="entry name" value="Bro-N"/>
    <property type="match status" value="1"/>
</dbReference>
<keyword evidence="3" id="KW-1185">Reference proteome</keyword>
<organism evidence="2 3">
    <name type="scientific">Azospirillum thermophilum</name>
    <dbReference type="NCBI Taxonomy" id="2202148"/>
    <lineage>
        <taxon>Bacteria</taxon>
        <taxon>Pseudomonadati</taxon>
        <taxon>Pseudomonadota</taxon>
        <taxon>Alphaproteobacteria</taxon>
        <taxon>Rhodospirillales</taxon>
        <taxon>Azospirillaceae</taxon>
        <taxon>Azospirillum</taxon>
    </lineage>
</organism>
<feature type="domain" description="Bro-N" evidence="1">
    <location>
        <begin position="1"/>
        <end position="116"/>
    </location>
</feature>
<evidence type="ECO:0000313" key="2">
    <source>
        <dbReference type="EMBL" id="AWK86550.1"/>
    </source>
</evidence>
<gene>
    <name evidence="2" type="ORF">DEW08_10130</name>
</gene>